<organism evidence="2 3">
    <name type="scientific">Zea mays</name>
    <name type="common">Maize</name>
    <dbReference type="NCBI Taxonomy" id="4577"/>
    <lineage>
        <taxon>Eukaryota</taxon>
        <taxon>Viridiplantae</taxon>
        <taxon>Streptophyta</taxon>
        <taxon>Embryophyta</taxon>
        <taxon>Tracheophyta</taxon>
        <taxon>Spermatophyta</taxon>
        <taxon>Magnoliopsida</taxon>
        <taxon>Liliopsida</taxon>
        <taxon>Poales</taxon>
        <taxon>Poaceae</taxon>
        <taxon>PACMAD clade</taxon>
        <taxon>Panicoideae</taxon>
        <taxon>Andropogonodae</taxon>
        <taxon>Andropogoneae</taxon>
        <taxon>Tripsacinae</taxon>
        <taxon>Zea</taxon>
    </lineage>
</organism>
<protein>
    <submittedName>
        <fullName evidence="2">Uncharacterized protein</fullName>
    </submittedName>
</protein>
<proteinExistence type="predicted"/>
<dbReference type="AlphaFoldDB" id="A0A804LQF2"/>
<dbReference type="Proteomes" id="UP000007305">
    <property type="component" value="Chromosome 1"/>
</dbReference>
<sequence length="256" mass="27454">MGLHKIVSRQRAKTLGLRRSVVELAVRRESGAAVLDRHRCAAKLDAKAASRGFLLLRKGKRRRGASRAAARSWRCGRGSRWLEGEGVGQQGGRGGRQPWEKLELPICCMPRTTEGGRRPGCYCCWAPAMEEPLCTHRKTEGRRGTSWISSPWGRRAQGGGAAARRRLEVEEGARAHGAEEQGAMEGAYAGASGPERPLATGREEQGMAGDMPAPWTPGRSFSAEEEGAGAPACCSPWRGARLPAAAPGTEKEEGCA</sequence>
<dbReference type="InParanoid" id="A0A804LQF2"/>
<reference evidence="2" key="3">
    <citation type="submission" date="2021-05" db="UniProtKB">
        <authorList>
            <consortium name="EnsemblPlants"/>
        </authorList>
    </citation>
    <scope>IDENTIFICATION</scope>
    <source>
        <strain evidence="2">cv. B73</strain>
    </source>
</reference>
<reference evidence="3" key="1">
    <citation type="submission" date="2015-12" db="EMBL/GenBank/DDBJ databases">
        <title>Update maize B73 reference genome by single molecule sequencing technologies.</title>
        <authorList>
            <consortium name="Maize Genome Sequencing Project"/>
            <person name="Ware D."/>
        </authorList>
    </citation>
    <scope>NUCLEOTIDE SEQUENCE [LARGE SCALE GENOMIC DNA]</scope>
    <source>
        <strain evidence="3">cv. B73</strain>
    </source>
</reference>
<dbReference type="Gramene" id="Zm00001eb028410_T001">
    <property type="protein sequence ID" value="Zm00001eb028410_P001"/>
    <property type="gene ID" value="Zm00001eb028410"/>
</dbReference>
<evidence type="ECO:0000256" key="1">
    <source>
        <dbReference type="SAM" id="MobiDB-lite"/>
    </source>
</evidence>
<feature type="region of interest" description="Disordered" evidence="1">
    <location>
        <begin position="144"/>
        <end position="256"/>
    </location>
</feature>
<keyword evidence="3" id="KW-1185">Reference proteome</keyword>
<evidence type="ECO:0000313" key="2">
    <source>
        <dbReference type="EnsemblPlants" id="Zm00001eb028410_P001"/>
    </source>
</evidence>
<accession>A0A804LQF2</accession>
<dbReference type="EnsemblPlants" id="Zm00001eb028410_T001">
    <property type="protein sequence ID" value="Zm00001eb028410_P001"/>
    <property type="gene ID" value="Zm00001eb028410"/>
</dbReference>
<evidence type="ECO:0000313" key="3">
    <source>
        <dbReference type="Proteomes" id="UP000007305"/>
    </source>
</evidence>
<reference evidence="2" key="2">
    <citation type="submission" date="2019-07" db="EMBL/GenBank/DDBJ databases">
        <authorList>
            <person name="Seetharam A."/>
            <person name="Woodhouse M."/>
            <person name="Cannon E."/>
        </authorList>
    </citation>
    <scope>NUCLEOTIDE SEQUENCE [LARGE SCALE GENOMIC DNA]</scope>
    <source>
        <strain evidence="2">cv. B73</strain>
    </source>
</reference>
<feature type="compositionally biased region" description="Basic and acidic residues" evidence="1">
    <location>
        <begin position="165"/>
        <end position="179"/>
    </location>
</feature>
<name>A0A804LQF2_MAIZE</name>